<protein>
    <submittedName>
        <fullName evidence="7">Sigma-70 family RNA polymerase sigma factor</fullName>
    </submittedName>
</protein>
<proteinExistence type="inferred from homology"/>
<dbReference type="Pfam" id="PF08281">
    <property type="entry name" value="Sigma70_r4_2"/>
    <property type="match status" value="1"/>
</dbReference>
<dbReference type="InterPro" id="IPR039425">
    <property type="entry name" value="RNA_pol_sigma-70-like"/>
</dbReference>
<keyword evidence="8" id="KW-1185">Reference proteome</keyword>
<accession>A0ABS2E7X2</accession>
<dbReference type="NCBIfam" id="NF038353">
    <property type="entry name" value="FxLYD_dom"/>
    <property type="match status" value="1"/>
</dbReference>
<dbReference type="CDD" id="cd06171">
    <property type="entry name" value="Sigma70_r4"/>
    <property type="match status" value="1"/>
</dbReference>
<keyword evidence="2" id="KW-0805">Transcription regulation</keyword>
<dbReference type="SUPFAM" id="SSF88659">
    <property type="entry name" value="Sigma3 and sigma4 domains of RNA polymerase sigma factors"/>
    <property type="match status" value="1"/>
</dbReference>
<evidence type="ECO:0000259" key="5">
    <source>
        <dbReference type="Pfam" id="PF04542"/>
    </source>
</evidence>
<dbReference type="InterPro" id="IPR047676">
    <property type="entry name" value="FxLYD_dom"/>
</dbReference>
<dbReference type="Proteomes" id="UP000716906">
    <property type="component" value="Unassembled WGS sequence"/>
</dbReference>
<evidence type="ECO:0000256" key="3">
    <source>
        <dbReference type="ARBA" id="ARBA00023082"/>
    </source>
</evidence>
<dbReference type="Gene3D" id="1.10.1740.10">
    <property type="match status" value="1"/>
</dbReference>
<dbReference type="PANTHER" id="PTHR43133">
    <property type="entry name" value="RNA POLYMERASE ECF-TYPE SIGMA FACTO"/>
    <property type="match status" value="1"/>
</dbReference>
<dbReference type="InterPro" id="IPR007627">
    <property type="entry name" value="RNA_pol_sigma70_r2"/>
</dbReference>
<organism evidence="7 8">
    <name type="scientific">Faecalicatena fissicatena</name>
    <dbReference type="NCBI Taxonomy" id="290055"/>
    <lineage>
        <taxon>Bacteria</taxon>
        <taxon>Bacillati</taxon>
        <taxon>Bacillota</taxon>
        <taxon>Clostridia</taxon>
        <taxon>Lachnospirales</taxon>
        <taxon>Lachnospiraceae</taxon>
        <taxon>Faecalicatena</taxon>
    </lineage>
</organism>
<dbReference type="EMBL" id="JACLYY010000005">
    <property type="protein sequence ID" value="MBM6737715.1"/>
    <property type="molecule type" value="Genomic_DNA"/>
</dbReference>
<dbReference type="Gene3D" id="1.10.10.10">
    <property type="entry name" value="Winged helix-like DNA-binding domain superfamily/Winged helix DNA-binding domain"/>
    <property type="match status" value="1"/>
</dbReference>
<feature type="domain" description="RNA polymerase sigma factor 70 region 4 type 2" evidence="6">
    <location>
        <begin position="127"/>
        <end position="179"/>
    </location>
</feature>
<dbReference type="Pfam" id="PF04542">
    <property type="entry name" value="Sigma70_r2"/>
    <property type="match status" value="1"/>
</dbReference>
<gene>
    <name evidence="7" type="ORF">H7U36_06270</name>
</gene>
<dbReference type="InterPro" id="IPR036388">
    <property type="entry name" value="WH-like_DNA-bd_sf"/>
</dbReference>
<comment type="similarity">
    <text evidence="1">Belongs to the sigma-70 factor family. ECF subfamily.</text>
</comment>
<evidence type="ECO:0000256" key="1">
    <source>
        <dbReference type="ARBA" id="ARBA00010641"/>
    </source>
</evidence>
<evidence type="ECO:0000259" key="6">
    <source>
        <dbReference type="Pfam" id="PF08281"/>
    </source>
</evidence>
<dbReference type="SUPFAM" id="SSF88946">
    <property type="entry name" value="Sigma2 domain of RNA polymerase sigma factors"/>
    <property type="match status" value="1"/>
</dbReference>
<keyword evidence="3" id="KW-0731">Sigma factor</keyword>
<reference evidence="7 8" key="1">
    <citation type="journal article" date="2021" name="Sci. Rep.">
        <title>The distribution of antibiotic resistance genes in chicken gut microbiota commensals.</title>
        <authorList>
            <person name="Juricova H."/>
            <person name="Matiasovicova J."/>
            <person name="Kubasova T."/>
            <person name="Cejkova D."/>
            <person name="Rychlik I."/>
        </authorList>
    </citation>
    <scope>NUCLEOTIDE SEQUENCE [LARGE SCALE GENOMIC DNA]</scope>
    <source>
        <strain evidence="7 8">An773</strain>
    </source>
</reference>
<sequence length="410" mass="44770">MNYTEAVKLARAGKQQGFEFLFESTYKSKYYLALQYMRDEEAAKDVLQEAYMRAFSKLEALQNPEAFPGWLGIIVANTARNMLAKKSPQLFSAVDSEEGTDRPEFQIADERIDSQPELAYTRQETQELVHELIDSLSAEQRMCILMFYIEGASIKEIAAAAGCSENTVKSRLNYGRKNLKSKAEVLQRKGYRLYGAAPLPLLLLLLRAECRAMDADGAFAAVGRAVRETIFSAAHVGNLSHMSALAGKTAKKTAAKKGLKGGFMHTAAGKAAAIAVGACVTGAAVFGGASWISSRSDSTAGSEVYYVLSAQIDQKYTEGSGTSMRVTGTLTNQTDADWDEVDLIFTLVDSDQEPVEIGGIVPELRADITSLPAGETQEFVTSWFPGVLESDFEKVADYHVEKLEYESEGE</sequence>
<dbReference type="PANTHER" id="PTHR43133:SF25">
    <property type="entry name" value="RNA POLYMERASE SIGMA FACTOR RFAY-RELATED"/>
    <property type="match status" value="1"/>
</dbReference>
<dbReference type="InterPro" id="IPR013325">
    <property type="entry name" value="RNA_pol_sigma_r2"/>
</dbReference>
<comment type="caution">
    <text evidence="7">The sequence shown here is derived from an EMBL/GenBank/DDBJ whole genome shotgun (WGS) entry which is preliminary data.</text>
</comment>
<keyword evidence="4" id="KW-0804">Transcription</keyword>
<evidence type="ECO:0000256" key="2">
    <source>
        <dbReference type="ARBA" id="ARBA00023015"/>
    </source>
</evidence>
<dbReference type="InterPro" id="IPR013249">
    <property type="entry name" value="RNA_pol_sigma70_r4_t2"/>
</dbReference>
<dbReference type="NCBIfam" id="TIGR02937">
    <property type="entry name" value="sigma70-ECF"/>
    <property type="match status" value="1"/>
</dbReference>
<feature type="domain" description="RNA polymerase sigma-70 region 2" evidence="5">
    <location>
        <begin position="21"/>
        <end position="87"/>
    </location>
</feature>
<dbReference type="RefSeq" id="WP_205155823.1">
    <property type="nucleotide sequence ID" value="NZ_JACLYY010000005.1"/>
</dbReference>
<evidence type="ECO:0000313" key="7">
    <source>
        <dbReference type="EMBL" id="MBM6737715.1"/>
    </source>
</evidence>
<dbReference type="InterPro" id="IPR014284">
    <property type="entry name" value="RNA_pol_sigma-70_dom"/>
</dbReference>
<name>A0ABS2E7X2_9FIRM</name>
<evidence type="ECO:0000313" key="8">
    <source>
        <dbReference type="Proteomes" id="UP000716906"/>
    </source>
</evidence>
<evidence type="ECO:0000256" key="4">
    <source>
        <dbReference type="ARBA" id="ARBA00023163"/>
    </source>
</evidence>
<dbReference type="InterPro" id="IPR013324">
    <property type="entry name" value="RNA_pol_sigma_r3/r4-like"/>
</dbReference>